<proteinExistence type="predicted"/>
<dbReference type="EC" id="2.7.13.3" evidence="3"/>
<keyword evidence="11" id="KW-0902">Two-component regulatory system</keyword>
<comment type="catalytic activity">
    <reaction evidence="1">
        <text>ATP + protein L-histidine = ADP + protein N-phospho-L-histidine.</text>
        <dbReference type="EC" id="2.7.13.3"/>
    </reaction>
</comment>
<evidence type="ECO:0000256" key="3">
    <source>
        <dbReference type="ARBA" id="ARBA00012438"/>
    </source>
</evidence>
<evidence type="ECO:0000256" key="12">
    <source>
        <dbReference type="ARBA" id="ARBA00023136"/>
    </source>
</evidence>
<evidence type="ECO:0000256" key="2">
    <source>
        <dbReference type="ARBA" id="ARBA00004141"/>
    </source>
</evidence>
<keyword evidence="8 15" id="KW-0418">Kinase</keyword>
<dbReference type="Proteomes" id="UP001597216">
    <property type="component" value="Unassembled WGS sequence"/>
</dbReference>
<feature type="transmembrane region" description="Helical" evidence="13">
    <location>
        <begin position="12"/>
        <end position="31"/>
    </location>
</feature>
<dbReference type="PANTHER" id="PTHR41523">
    <property type="entry name" value="TWO-COMPONENT SYSTEM SENSOR PROTEIN"/>
    <property type="match status" value="1"/>
</dbReference>
<accession>A0ABW3T134</accession>
<evidence type="ECO:0000256" key="11">
    <source>
        <dbReference type="ARBA" id="ARBA00023012"/>
    </source>
</evidence>
<evidence type="ECO:0000256" key="4">
    <source>
        <dbReference type="ARBA" id="ARBA00022553"/>
    </source>
</evidence>
<dbReference type="InterPro" id="IPR003594">
    <property type="entry name" value="HATPase_dom"/>
</dbReference>
<evidence type="ECO:0000256" key="9">
    <source>
        <dbReference type="ARBA" id="ARBA00022840"/>
    </source>
</evidence>
<gene>
    <name evidence="15" type="ORF">ACFQ27_04980</name>
</gene>
<keyword evidence="16" id="KW-1185">Reference proteome</keyword>
<comment type="subcellular location">
    <subcellularLocation>
        <location evidence="2">Membrane</location>
        <topology evidence="2">Multi-pass membrane protein</topology>
    </subcellularLocation>
</comment>
<comment type="caution">
    <text evidence="15">The sequence shown here is derived from an EMBL/GenBank/DDBJ whole genome shotgun (WGS) entry which is preliminary data.</text>
</comment>
<dbReference type="InterPro" id="IPR036890">
    <property type="entry name" value="HATPase_C_sf"/>
</dbReference>
<evidence type="ECO:0000256" key="13">
    <source>
        <dbReference type="SAM" id="Phobius"/>
    </source>
</evidence>
<dbReference type="Pfam" id="PF02518">
    <property type="entry name" value="HATPase_c"/>
    <property type="match status" value="1"/>
</dbReference>
<organism evidence="15 16">
    <name type="scientific">Phenylobacterium conjunctum</name>
    <dbReference type="NCBI Taxonomy" id="1298959"/>
    <lineage>
        <taxon>Bacteria</taxon>
        <taxon>Pseudomonadati</taxon>
        <taxon>Pseudomonadota</taxon>
        <taxon>Alphaproteobacteria</taxon>
        <taxon>Caulobacterales</taxon>
        <taxon>Caulobacteraceae</taxon>
        <taxon>Phenylobacterium</taxon>
    </lineage>
</organism>
<feature type="transmembrane region" description="Helical" evidence="13">
    <location>
        <begin position="59"/>
        <end position="76"/>
    </location>
</feature>
<dbReference type="RefSeq" id="WP_377352826.1">
    <property type="nucleotide sequence ID" value="NZ_JBHTLQ010000007.1"/>
</dbReference>
<dbReference type="InterPro" id="IPR038318">
    <property type="entry name" value="KdpD_sf"/>
</dbReference>
<evidence type="ECO:0000256" key="8">
    <source>
        <dbReference type="ARBA" id="ARBA00022777"/>
    </source>
</evidence>
<keyword evidence="9" id="KW-0067">ATP-binding</keyword>
<feature type="domain" description="Histidine kinase/HSP90-like ATPase" evidence="14">
    <location>
        <begin position="226"/>
        <end position="324"/>
    </location>
</feature>
<dbReference type="GO" id="GO:0016301">
    <property type="term" value="F:kinase activity"/>
    <property type="evidence" value="ECO:0007669"/>
    <property type="project" value="UniProtKB-KW"/>
</dbReference>
<keyword evidence="5" id="KW-0808">Transferase</keyword>
<name>A0ABW3T134_9CAUL</name>
<keyword evidence="4" id="KW-0597">Phosphoprotein</keyword>
<evidence type="ECO:0000256" key="5">
    <source>
        <dbReference type="ARBA" id="ARBA00022679"/>
    </source>
</evidence>
<evidence type="ECO:0000256" key="1">
    <source>
        <dbReference type="ARBA" id="ARBA00000085"/>
    </source>
</evidence>
<keyword evidence="10 13" id="KW-1133">Transmembrane helix</keyword>
<evidence type="ECO:0000256" key="7">
    <source>
        <dbReference type="ARBA" id="ARBA00022741"/>
    </source>
</evidence>
<dbReference type="SUPFAM" id="SSF55874">
    <property type="entry name" value="ATPase domain of HSP90 chaperone/DNA topoisomerase II/histidine kinase"/>
    <property type="match status" value="1"/>
</dbReference>
<evidence type="ECO:0000313" key="15">
    <source>
        <dbReference type="EMBL" id="MFD1189926.1"/>
    </source>
</evidence>
<keyword evidence="12 13" id="KW-0472">Membrane</keyword>
<reference evidence="16" key="1">
    <citation type="journal article" date="2019" name="Int. J. Syst. Evol. Microbiol.">
        <title>The Global Catalogue of Microorganisms (GCM) 10K type strain sequencing project: providing services to taxonomists for standard genome sequencing and annotation.</title>
        <authorList>
            <consortium name="The Broad Institute Genomics Platform"/>
            <consortium name="The Broad Institute Genome Sequencing Center for Infectious Disease"/>
            <person name="Wu L."/>
            <person name="Ma J."/>
        </authorList>
    </citation>
    <scope>NUCLEOTIDE SEQUENCE [LARGE SCALE GENOMIC DNA]</scope>
    <source>
        <strain evidence="16">CCUG 55074</strain>
    </source>
</reference>
<dbReference type="Pfam" id="PF13493">
    <property type="entry name" value="DUF4118"/>
    <property type="match status" value="1"/>
</dbReference>
<dbReference type="Gene3D" id="3.30.565.10">
    <property type="entry name" value="Histidine kinase-like ATPase, C-terminal domain"/>
    <property type="match status" value="1"/>
</dbReference>
<dbReference type="InterPro" id="IPR011495">
    <property type="entry name" value="Sig_transdc_His_kin_sub2_dim/P"/>
</dbReference>
<dbReference type="InterPro" id="IPR025201">
    <property type="entry name" value="KdpD_TM"/>
</dbReference>
<dbReference type="Pfam" id="PF07568">
    <property type="entry name" value="HisKA_2"/>
    <property type="match status" value="1"/>
</dbReference>
<sequence>MLDRLRRGPFYRYGVGLAAFAAGLAVRAVLAPWFPPGFPYVTFFPAVVITAYVAGRGPAVFCSALSLVAAWTWFGPPGGFHWNVSTAVGISFFIFVVAVDIFFIDGMRRALDRLEEERLRSARLAEARDLLAQELHHRVSNNIQVVASLLRLQADAAADPQARRGLAEASQRVDVIAVIQRQLQALEGDAPPFRDLAAQLLSDAAQAAGASIDLVVEGGEAALSPQHATPVTLVMLECFNNALEHGFGGRGGGCIEVRLDQSGAEHRLTVADNGAGPPAGFDLKRTRSLGLRITKAMAAQIDGRFEIVRDGARTVCILTFPGVPA</sequence>
<evidence type="ECO:0000256" key="6">
    <source>
        <dbReference type="ARBA" id="ARBA00022692"/>
    </source>
</evidence>
<dbReference type="EMBL" id="JBHTLQ010000007">
    <property type="protein sequence ID" value="MFD1189926.1"/>
    <property type="molecule type" value="Genomic_DNA"/>
</dbReference>
<protein>
    <recommendedName>
        <fullName evidence="3">histidine kinase</fullName>
        <ecNumber evidence="3">2.7.13.3</ecNumber>
    </recommendedName>
</protein>
<keyword evidence="6 13" id="KW-0812">Transmembrane</keyword>
<evidence type="ECO:0000259" key="14">
    <source>
        <dbReference type="SMART" id="SM00387"/>
    </source>
</evidence>
<keyword evidence="7" id="KW-0547">Nucleotide-binding</keyword>
<dbReference type="PANTHER" id="PTHR41523:SF8">
    <property type="entry name" value="ETHYLENE RESPONSE SENSOR PROTEIN"/>
    <property type="match status" value="1"/>
</dbReference>
<dbReference type="Gene3D" id="1.20.120.620">
    <property type="entry name" value="Backbone structure of the membrane domain of e. Coli histidine kinase receptor kdpd"/>
    <property type="match status" value="1"/>
</dbReference>
<evidence type="ECO:0000256" key="10">
    <source>
        <dbReference type="ARBA" id="ARBA00022989"/>
    </source>
</evidence>
<dbReference type="SMART" id="SM00387">
    <property type="entry name" value="HATPase_c"/>
    <property type="match status" value="1"/>
</dbReference>
<feature type="transmembrane region" description="Helical" evidence="13">
    <location>
        <begin position="82"/>
        <end position="104"/>
    </location>
</feature>
<dbReference type="Gene3D" id="3.30.450.20">
    <property type="entry name" value="PAS domain"/>
    <property type="match status" value="1"/>
</dbReference>
<evidence type="ECO:0000313" key="16">
    <source>
        <dbReference type="Proteomes" id="UP001597216"/>
    </source>
</evidence>